<protein>
    <submittedName>
        <fullName evidence="2">Uncharacterized protein</fullName>
    </submittedName>
</protein>
<feature type="region of interest" description="Disordered" evidence="1">
    <location>
        <begin position="30"/>
        <end position="52"/>
    </location>
</feature>
<feature type="compositionally biased region" description="Polar residues" evidence="1">
    <location>
        <begin position="43"/>
        <end position="52"/>
    </location>
</feature>
<dbReference type="AlphaFoldDB" id="A0A0F7SMC8"/>
<accession>A0A0F7SMC8</accession>
<evidence type="ECO:0000256" key="1">
    <source>
        <dbReference type="SAM" id="MobiDB-lite"/>
    </source>
</evidence>
<sequence length="52" mass="5480">MSPFEGESPNSPYKRDSLSPPTFFFLVTGVPDPSGNGIKAEPTGSQISSAYS</sequence>
<name>A0A0F7SMC8_PHARH</name>
<evidence type="ECO:0000313" key="2">
    <source>
        <dbReference type="EMBL" id="CDZ98112.1"/>
    </source>
</evidence>
<proteinExistence type="predicted"/>
<organism evidence="2">
    <name type="scientific">Phaffia rhodozyma</name>
    <name type="common">Yeast</name>
    <name type="synonym">Xanthophyllomyces dendrorhous</name>
    <dbReference type="NCBI Taxonomy" id="264483"/>
    <lineage>
        <taxon>Eukaryota</taxon>
        <taxon>Fungi</taxon>
        <taxon>Dikarya</taxon>
        <taxon>Basidiomycota</taxon>
        <taxon>Agaricomycotina</taxon>
        <taxon>Tremellomycetes</taxon>
        <taxon>Cystofilobasidiales</taxon>
        <taxon>Mrakiaceae</taxon>
        <taxon>Phaffia</taxon>
    </lineage>
</organism>
<reference evidence="2" key="1">
    <citation type="submission" date="2014-08" db="EMBL/GenBank/DDBJ databases">
        <authorList>
            <person name="Sharma Rahul"/>
            <person name="Thines Marco"/>
        </authorList>
    </citation>
    <scope>NUCLEOTIDE SEQUENCE</scope>
</reference>
<dbReference type="EMBL" id="LN483289">
    <property type="protein sequence ID" value="CDZ98112.1"/>
    <property type="molecule type" value="Genomic_DNA"/>
</dbReference>